<dbReference type="EMBL" id="JAAPAO010000031">
    <property type="protein sequence ID" value="KAF4676683.1"/>
    <property type="molecule type" value="Genomic_DNA"/>
</dbReference>
<name>A0A7J6MYL1_PERCH</name>
<proteinExistence type="predicted"/>
<gene>
    <name evidence="1" type="ORF">FOL47_005634</name>
</gene>
<keyword evidence="2" id="KW-1185">Reference proteome</keyword>
<accession>A0A7J6MYL1</accession>
<organism evidence="1 2">
    <name type="scientific">Perkinsus chesapeaki</name>
    <name type="common">Clam parasite</name>
    <name type="synonym">Perkinsus andrewsi</name>
    <dbReference type="NCBI Taxonomy" id="330153"/>
    <lineage>
        <taxon>Eukaryota</taxon>
        <taxon>Sar</taxon>
        <taxon>Alveolata</taxon>
        <taxon>Perkinsozoa</taxon>
        <taxon>Perkinsea</taxon>
        <taxon>Perkinsida</taxon>
        <taxon>Perkinsidae</taxon>
        <taxon>Perkinsus</taxon>
    </lineage>
</organism>
<dbReference type="Proteomes" id="UP000591131">
    <property type="component" value="Unassembled WGS sequence"/>
</dbReference>
<comment type="caution">
    <text evidence="1">The sequence shown here is derived from an EMBL/GenBank/DDBJ whole genome shotgun (WGS) entry which is preliminary data.</text>
</comment>
<dbReference type="AlphaFoldDB" id="A0A7J6MYL1"/>
<evidence type="ECO:0000313" key="1">
    <source>
        <dbReference type="EMBL" id="KAF4676683.1"/>
    </source>
</evidence>
<protein>
    <submittedName>
        <fullName evidence="1">Uncharacterized protein</fullName>
    </submittedName>
</protein>
<evidence type="ECO:0000313" key="2">
    <source>
        <dbReference type="Proteomes" id="UP000591131"/>
    </source>
</evidence>
<feature type="non-terminal residue" evidence="1">
    <location>
        <position position="52"/>
    </location>
</feature>
<reference evidence="1 2" key="1">
    <citation type="submission" date="2020-04" db="EMBL/GenBank/DDBJ databases">
        <title>Perkinsus chesapeaki whole genome sequence.</title>
        <authorList>
            <person name="Bogema D.R."/>
        </authorList>
    </citation>
    <scope>NUCLEOTIDE SEQUENCE [LARGE SCALE GENOMIC DNA]</scope>
    <source>
        <strain evidence="1">ATCC PRA-425</strain>
    </source>
</reference>
<sequence length="52" mass="5760">MTIGQTEPTDAVPANDRSENSGWFIALKALHARVLDSLQSKEEARRPRLPSV</sequence>